<dbReference type="OrthoDB" id="30785at2157"/>
<keyword evidence="5" id="KW-1185">Reference proteome</keyword>
<evidence type="ECO:0000256" key="1">
    <source>
        <dbReference type="ARBA" id="ARBA00022884"/>
    </source>
</evidence>
<dbReference type="GO" id="GO:0003723">
    <property type="term" value="F:RNA binding"/>
    <property type="evidence" value="ECO:0007669"/>
    <property type="project" value="UniProtKB-UniRule"/>
</dbReference>
<accession>A0A8J8PB13</accession>
<evidence type="ECO:0000313" key="5">
    <source>
        <dbReference type="Proteomes" id="UP000705823"/>
    </source>
</evidence>
<dbReference type="AlphaFoldDB" id="A0A8J8PB13"/>
<proteinExistence type="predicted"/>
<sequence length="81" mass="8824">MVSDDLRKQAHNLDVTVWVGKNGIDSVTDELADQLGDNELVKVKFLRAARGTDDTDTLAADLAENVDAELIETRGNTAVLR</sequence>
<feature type="domain" description="CRM" evidence="3">
    <location>
        <begin position="1"/>
        <end position="81"/>
    </location>
</feature>
<dbReference type="SUPFAM" id="SSF75471">
    <property type="entry name" value="YhbY-like"/>
    <property type="match status" value="1"/>
</dbReference>
<reference evidence="4" key="1">
    <citation type="submission" date="2019-02" db="EMBL/GenBank/DDBJ databases">
        <title>Halonotius sp. a new haloarchaeum isolated from saline soil.</title>
        <authorList>
            <person name="Duran-Viseras A."/>
            <person name="Sanchez-Porro C."/>
            <person name="Ventosa A."/>
        </authorList>
    </citation>
    <scope>NUCLEOTIDE SEQUENCE</scope>
    <source>
        <strain evidence="4">F15B</strain>
    </source>
</reference>
<gene>
    <name evidence="4" type="ORF">EGH24_11010</name>
</gene>
<dbReference type="InterPro" id="IPR035920">
    <property type="entry name" value="YhbY-like_sf"/>
</dbReference>
<dbReference type="Proteomes" id="UP000705823">
    <property type="component" value="Unassembled WGS sequence"/>
</dbReference>
<dbReference type="PANTHER" id="PTHR40065">
    <property type="entry name" value="RNA-BINDING PROTEIN YHBY"/>
    <property type="match status" value="1"/>
</dbReference>
<dbReference type="Pfam" id="PF01985">
    <property type="entry name" value="CRS1_YhbY"/>
    <property type="match status" value="1"/>
</dbReference>
<comment type="caution">
    <text evidence="4">The sequence shown here is derived from an EMBL/GenBank/DDBJ whole genome shotgun (WGS) entry which is preliminary data.</text>
</comment>
<dbReference type="RefSeq" id="WP_142980187.1">
    <property type="nucleotide sequence ID" value="NZ_RKLU01000004.1"/>
</dbReference>
<dbReference type="InterPro" id="IPR051925">
    <property type="entry name" value="RNA-binding_domain"/>
</dbReference>
<evidence type="ECO:0000256" key="2">
    <source>
        <dbReference type="PROSITE-ProRule" id="PRU00626"/>
    </source>
</evidence>
<dbReference type="PROSITE" id="PS51295">
    <property type="entry name" value="CRM"/>
    <property type="match status" value="1"/>
</dbReference>
<organism evidence="4 5">
    <name type="scientific">Halonotius terrestris</name>
    <dbReference type="NCBI Taxonomy" id="2487750"/>
    <lineage>
        <taxon>Archaea</taxon>
        <taxon>Methanobacteriati</taxon>
        <taxon>Methanobacteriota</taxon>
        <taxon>Stenosarchaea group</taxon>
        <taxon>Halobacteria</taxon>
        <taxon>Halobacteriales</taxon>
        <taxon>Haloferacaceae</taxon>
        <taxon>Halonotius</taxon>
    </lineage>
</organism>
<evidence type="ECO:0000313" key="4">
    <source>
        <dbReference type="EMBL" id="TQQ79996.1"/>
    </source>
</evidence>
<evidence type="ECO:0000259" key="3">
    <source>
        <dbReference type="PROSITE" id="PS51295"/>
    </source>
</evidence>
<name>A0A8J8PB13_9EURY</name>
<dbReference type="Gene3D" id="3.30.110.60">
    <property type="entry name" value="YhbY-like"/>
    <property type="match status" value="1"/>
</dbReference>
<dbReference type="SMART" id="SM01103">
    <property type="entry name" value="CRS1_YhbY"/>
    <property type="match status" value="1"/>
</dbReference>
<keyword evidence="1 2" id="KW-0694">RNA-binding</keyword>
<dbReference type="EMBL" id="RKLU01000004">
    <property type="protein sequence ID" value="TQQ79996.1"/>
    <property type="molecule type" value="Genomic_DNA"/>
</dbReference>
<dbReference type="PANTHER" id="PTHR40065:SF3">
    <property type="entry name" value="RNA-BINDING PROTEIN YHBY"/>
    <property type="match status" value="1"/>
</dbReference>
<protein>
    <submittedName>
        <fullName evidence="4">YhbY family RNA-binding protein</fullName>
    </submittedName>
</protein>
<dbReference type="InterPro" id="IPR001890">
    <property type="entry name" value="RNA-binding_CRM"/>
</dbReference>